<evidence type="ECO:0000256" key="6">
    <source>
        <dbReference type="ARBA" id="ARBA00023187"/>
    </source>
</evidence>
<comment type="function">
    <text evidence="7">As a component of the minor spliceosome, involved in the splicing of U12-type introns in pre-mRNAs.</text>
</comment>
<evidence type="ECO:0000313" key="9">
    <source>
        <dbReference type="Proteomes" id="UP000669903"/>
    </source>
</evidence>
<evidence type="ECO:0000256" key="5">
    <source>
        <dbReference type="ARBA" id="ARBA00022884"/>
    </source>
</evidence>
<dbReference type="CDD" id="cd12442">
    <property type="entry name" value="RRM_RBM48"/>
    <property type="match status" value="1"/>
</dbReference>
<dbReference type="InterPro" id="IPR034264">
    <property type="entry name" value="RBM48_RRM"/>
</dbReference>
<keyword evidence="9" id="KW-1185">Reference proteome</keyword>
<dbReference type="Proteomes" id="UP000669903">
    <property type="component" value="Unassembled WGS sequence"/>
</dbReference>
<dbReference type="EMBL" id="JAANIC010004468">
    <property type="protein sequence ID" value="KAG5334577.1"/>
    <property type="molecule type" value="Genomic_DNA"/>
</dbReference>
<feature type="non-terminal residue" evidence="8">
    <location>
        <position position="423"/>
    </location>
</feature>
<evidence type="ECO:0000256" key="1">
    <source>
        <dbReference type="ARBA" id="ARBA00006938"/>
    </source>
</evidence>
<keyword evidence="3" id="KW-0507">mRNA processing</keyword>
<dbReference type="PANTHER" id="PTHR20957:SF0">
    <property type="entry name" value="RNA-BINDING PROTEIN 48"/>
    <property type="match status" value="1"/>
</dbReference>
<gene>
    <name evidence="8" type="primary">Rbm48</name>
    <name evidence="8" type="ORF">G6Z76_0005605</name>
</gene>
<evidence type="ECO:0000256" key="2">
    <source>
        <dbReference type="ARBA" id="ARBA00015189"/>
    </source>
</evidence>
<reference evidence="8" key="1">
    <citation type="submission" date="2020-03" db="EMBL/GenBank/DDBJ databases">
        <title>Relaxed selection underlies rapid genomic changes in the transitions from sociality to social parasitism in ants.</title>
        <authorList>
            <person name="Bi X."/>
        </authorList>
    </citation>
    <scope>NUCLEOTIDE SEQUENCE</scope>
    <source>
        <strain evidence="8">BGI-DK2014a</strain>
        <tissue evidence="8">Whole body</tissue>
    </source>
</reference>
<dbReference type="PANTHER" id="PTHR20957">
    <property type="entry name" value="RNA-BINDING PROTEIN 48"/>
    <property type="match status" value="1"/>
</dbReference>
<dbReference type="GO" id="GO:0006397">
    <property type="term" value="P:mRNA processing"/>
    <property type="evidence" value="ECO:0007669"/>
    <property type="project" value="UniProtKB-KW"/>
</dbReference>
<dbReference type="GO" id="GO:0008380">
    <property type="term" value="P:RNA splicing"/>
    <property type="evidence" value="ECO:0007669"/>
    <property type="project" value="UniProtKB-KW"/>
</dbReference>
<evidence type="ECO:0000256" key="4">
    <source>
        <dbReference type="ARBA" id="ARBA00022728"/>
    </source>
</evidence>
<dbReference type="AlphaFoldDB" id="A0A836JW89"/>
<comment type="similarity">
    <text evidence="1">Belongs to the RBM48 family.</text>
</comment>
<feature type="non-terminal residue" evidence="8">
    <location>
        <position position="1"/>
    </location>
</feature>
<accession>A0A836JW89</accession>
<dbReference type="GO" id="GO:0005681">
    <property type="term" value="C:spliceosomal complex"/>
    <property type="evidence" value="ECO:0007669"/>
    <property type="project" value="UniProtKB-KW"/>
</dbReference>
<evidence type="ECO:0000256" key="7">
    <source>
        <dbReference type="ARBA" id="ARBA00035004"/>
    </source>
</evidence>
<keyword evidence="4" id="KW-0747">Spliceosome</keyword>
<dbReference type="SUPFAM" id="SSF54928">
    <property type="entry name" value="RNA-binding domain, RBD"/>
    <property type="match status" value="1"/>
</dbReference>
<comment type="caution">
    <text evidence="8">The sequence shown here is derived from an EMBL/GenBank/DDBJ whole genome shotgun (WGS) entry which is preliminary data.</text>
</comment>
<evidence type="ECO:0000256" key="3">
    <source>
        <dbReference type="ARBA" id="ARBA00022664"/>
    </source>
</evidence>
<dbReference type="InterPro" id="IPR039599">
    <property type="entry name" value="RBM48"/>
</dbReference>
<protein>
    <recommendedName>
        <fullName evidence="2">RNA-binding protein 48</fullName>
    </recommendedName>
</protein>
<keyword evidence="6" id="KW-0508">mRNA splicing</keyword>
<dbReference type="GO" id="GO:0005654">
    <property type="term" value="C:nucleoplasm"/>
    <property type="evidence" value="ECO:0007669"/>
    <property type="project" value="TreeGrafter"/>
</dbReference>
<dbReference type="GO" id="GO:0003723">
    <property type="term" value="F:RNA binding"/>
    <property type="evidence" value="ECO:0007669"/>
    <property type="project" value="UniProtKB-KW"/>
</dbReference>
<sequence length="423" mass="49700">NETADHLTNEAALNGHRPKFKIPFKYHQAFFMVSKQSLNTKFQAHLDHCATFKGQLYDDFHRSNSAKSWFYHKNLKREEIVTISRIRSNHYNKVTKEYCCIMSDEKYTVVHMPHHAQQKLCQSRPLYRQGKKLTAIKVYTINDESQHLLIHGVPQLQLAQEVRKLIYSYGNVKAIQLVTEYPSEEFTETYHVHYTRIQSARIAKRLIDNKNFFGGFLHVCYAPELETLDETKSKLIQRRKDVATQIKRIQQELMNPGVDKFIPREQYHRKKKTPTLPLTEERIKHFYPGETFAESYPMPYQSTEVLMQTGSQQANRNLDSNVQKQKNYKIRCIDKVKVVRPRLIDTRNITRLNFSEKTNVFCNVKKVESKITIKLMEKPNNEKKKIVIKNPSVISLIQSSKDLQSSIQAVKTQIRTIMQKHDT</sequence>
<dbReference type="InterPro" id="IPR035979">
    <property type="entry name" value="RBD_domain_sf"/>
</dbReference>
<evidence type="ECO:0000313" key="8">
    <source>
        <dbReference type="EMBL" id="KAG5334577.1"/>
    </source>
</evidence>
<keyword evidence="5" id="KW-0694">RNA-binding</keyword>
<name>A0A836JW89_9HYME</name>
<proteinExistence type="inferred from homology"/>
<organism evidence="8 9">
    <name type="scientific">Acromyrmex charruanus</name>
    <dbReference type="NCBI Taxonomy" id="2715315"/>
    <lineage>
        <taxon>Eukaryota</taxon>
        <taxon>Metazoa</taxon>
        <taxon>Ecdysozoa</taxon>
        <taxon>Arthropoda</taxon>
        <taxon>Hexapoda</taxon>
        <taxon>Insecta</taxon>
        <taxon>Pterygota</taxon>
        <taxon>Neoptera</taxon>
        <taxon>Endopterygota</taxon>
        <taxon>Hymenoptera</taxon>
        <taxon>Apocrita</taxon>
        <taxon>Aculeata</taxon>
        <taxon>Formicoidea</taxon>
        <taxon>Formicidae</taxon>
        <taxon>Myrmicinae</taxon>
        <taxon>Acromyrmex</taxon>
    </lineage>
</organism>